<dbReference type="PANTHER" id="PTHR31672">
    <property type="entry name" value="BNACNNG10540D PROTEIN"/>
    <property type="match status" value="1"/>
</dbReference>
<dbReference type="SUPFAM" id="SSF81383">
    <property type="entry name" value="F-box domain"/>
    <property type="match status" value="1"/>
</dbReference>
<dbReference type="EMBL" id="LUHQ01000003">
    <property type="protein sequence ID" value="OAP06508.1"/>
    <property type="molecule type" value="Genomic_DNA"/>
</dbReference>
<dbReference type="Pfam" id="PF00646">
    <property type="entry name" value="F-box"/>
    <property type="match status" value="1"/>
</dbReference>
<name>A0A178VLA4_ARATH</name>
<dbReference type="NCBIfam" id="TIGR01640">
    <property type="entry name" value="F_box_assoc_1"/>
    <property type="match status" value="1"/>
</dbReference>
<dbReference type="Gene3D" id="1.20.1280.50">
    <property type="match status" value="1"/>
</dbReference>
<gene>
    <name evidence="2" type="ordered locus">AXX17_At3g17760</name>
</gene>
<dbReference type="PANTHER" id="PTHR31672:SF13">
    <property type="entry name" value="F-BOX PROTEIN CPR30-LIKE"/>
    <property type="match status" value="1"/>
</dbReference>
<dbReference type="SMART" id="SM00256">
    <property type="entry name" value="FBOX"/>
    <property type="match status" value="1"/>
</dbReference>
<feature type="domain" description="F-box" evidence="1">
    <location>
        <begin position="1"/>
        <end position="47"/>
    </location>
</feature>
<evidence type="ECO:0000313" key="2">
    <source>
        <dbReference type="EMBL" id="OAP06508.1"/>
    </source>
</evidence>
<dbReference type="AlphaFoldDB" id="A0A178VLA4"/>
<dbReference type="InterPro" id="IPR006527">
    <property type="entry name" value="F-box-assoc_dom_typ1"/>
</dbReference>
<dbReference type="InterPro" id="IPR017451">
    <property type="entry name" value="F-box-assoc_interact_dom"/>
</dbReference>
<comment type="caution">
    <text evidence="2">The sequence shown here is derived from an EMBL/GenBank/DDBJ whole genome shotgun (WGS) entry which is preliminary data.</text>
</comment>
<proteinExistence type="predicted"/>
<dbReference type="InterPro" id="IPR001810">
    <property type="entry name" value="F-box_dom"/>
</dbReference>
<organism evidence="2 3">
    <name type="scientific">Arabidopsis thaliana</name>
    <name type="common">Mouse-ear cress</name>
    <dbReference type="NCBI Taxonomy" id="3702"/>
    <lineage>
        <taxon>Eukaryota</taxon>
        <taxon>Viridiplantae</taxon>
        <taxon>Streptophyta</taxon>
        <taxon>Embryophyta</taxon>
        <taxon>Tracheophyta</taxon>
        <taxon>Spermatophyta</taxon>
        <taxon>Magnoliopsida</taxon>
        <taxon>eudicotyledons</taxon>
        <taxon>Gunneridae</taxon>
        <taxon>Pentapetalae</taxon>
        <taxon>rosids</taxon>
        <taxon>malvids</taxon>
        <taxon>Brassicales</taxon>
        <taxon>Brassicaceae</taxon>
        <taxon>Camelineae</taxon>
        <taxon>Arabidopsis</taxon>
    </lineage>
</organism>
<protein>
    <recommendedName>
        <fullName evidence="1">F-box domain-containing protein</fullName>
    </recommendedName>
</protein>
<dbReference type="Pfam" id="PF07734">
    <property type="entry name" value="FBA_1"/>
    <property type="match status" value="1"/>
</dbReference>
<dbReference type="ExpressionAtlas" id="A0A178VLA4">
    <property type="expression patterns" value="baseline and differential"/>
</dbReference>
<accession>A0A178VLA4</accession>
<sequence>MTKMSKLPNDLLEEILSRSPLYSMRAIRLTCKKWNTLAKEESFTKKQLVQTKAAKEFMVIMMMDSKFCLMNINLNKEEDVEPSIKSNGKIINPIGMCRVYHCGGLVCITKSFSNTRDVVWNPYLGQTRWIKPRSHHAYIYAIGYETKKSCRSYKILSSEHNYINIDDERVDYEIYELDSNSWRALDVNSNWATAFYKMDVSVKGNSYTYTDYRGDFLISFDFTTERFGPTLPLPFHSRCGDIVALSSVREEKLAVSLHRCNISRMEIWITNKIEPNNVSWGKLFLTVDMKPLIIDDGIFFIDEEKKVVVVFDKDKEMGNRITAYIIGENGYFRKVDLGDSESFPVRCSYVPSSVEIKQLAKGKSN</sequence>
<dbReference type="Proteomes" id="UP000078284">
    <property type="component" value="Chromosome 3"/>
</dbReference>
<dbReference type="InterPro" id="IPR050796">
    <property type="entry name" value="SCF_F-box_component"/>
</dbReference>
<evidence type="ECO:0000313" key="3">
    <source>
        <dbReference type="Proteomes" id="UP000078284"/>
    </source>
</evidence>
<dbReference type="InterPro" id="IPR036047">
    <property type="entry name" value="F-box-like_dom_sf"/>
</dbReference>
<dbReference type="PROSITE" id="PS50181">
    <property type="entry name" value="FBOX"/>
    <property type="match status" value="1"/>
</dbReference>
<evidence type="ECO:0000259" key="1">
    <source>
        <dbReference type="PROSITE" id="PS50181"/>
    </source>
</evidence>
<reference evidence="3" key="1">
    <citation type="journal article" date="2016" name="Proc. Natl. Acad. Sci. U.S.A.">
        <title>Chromosome-level assembly of Arabidopsis thaliana Ler reveals the extent of translocation and inversion polymorphisms.</title>
        <authorList>
            <person name="Zapata L."/>
            <person name="Ding J."/>
            <person name="Willing E.M."/>
            <person name="Hartwig B."/>
            <person name="Bezdan D."/>
            <person name="Jiao W.B."/>
            <person name="Patel V."/>
            <person name="Velikkakam James G."/>
            <person name="Koornneef M."/>
            <person name="Ossowski S."/>
            <person name="Schneeberger K."/>
        </authorList>
    </citation>
    <scope>NUCLEOTIDE SEQUENCE [LARGE SCALE GENOMIC DNA]</scope>
    <source>
        <strain evidence="3">cv. Landsberg erecta</strain>
    </source>
</reference>